<reference evidence="1 2" key="1">
    <citation type="journal article" date="2013" name="Mar. Genomics">
        <title>Expression of sulfatases in Rhodopirellula baltica and the diversity of sulfatases in the genus Rhodopirellula.</title>
        <authorList>
            <person name="Wegner C.E."/>
            <person name="Richter-Heitmann T."/>
            <person name="Klindworth A."/>
            <person name="Klockow C."/>
            <person name="Richter M."/>
            <person name="Achstetter T."/>
            <person name="Glockner F.O."/>
            <person name="Harder J."/>
        </authorList>
    </citation>
    <scope>NUCLEOTIDE SEQUENCE [LARGE SCALE GENOMIC DNA]</scope>
    <source>
        <strain evidence="1 2">SM1</strain>
    </source>
</reference>
<accession>M5RVF9</accession>
<evidence type="ECO:0000313" key="2">
    <source>
        <dbReference type="Proteomes" id="UP000011991"/>
    </source>
</evidence>
<keyword evidence="2" id="KW-1185">Reference proteome</keyword>
<dbReference type="AlphaFoldDB" id="M5RVF9"/>
<organism evidence="1 2">
    <name type="scientific">Rhodopirellula maiorica SM1</name>
    <dbReference type="NCBI Taxonomy" id="1265738"/>
    <lineage>
        <taxon>Bacteria</taxon>
        <taxon>Pseudomonadati</taxon>
        <taxon>Planctomycetota</taxon>
        <taxon>Planctomycetia</taxon>
        <taxon>Pirellulales</taxon>
        <taxon>Pirellulaceae</taxon>
        <taxon>Novipirellula</taxon>
    </lineage>
</organism>
<protein>
    <submittedName>
        <fullName evidence="1">Uncharacterized protein</fullName>
    </submittedName>
</protein>
<evidence type="ECO:0000313" key="1">
    <source>
        <dbReference type="EMBL" id="EMI19377.1"/>
    </source>
</evidence>
<dbReference type="EMBL" id="ANOG01000536">
    <property type="protein sequence ID" value="EMI19377.1"/>
    <property type="molecule type" value="Genomic_DNA"/>
</dbReference>
<proteinExistence type="predicted"/>
<feature type="non-terminal residue" evidence="1">
    <location>
        <position position="40"/>
    </location>
</feature>
<comment type="caution">
    <text evidence="1">The sequence shown here is derived from an EMBL/GenBank/DDBJ whole genome shotgun (WGS) entry which is preliminary data.</text>
</comment>
<dbReference type="Proteomes" id="UP000011991">
    <property type="component" value="Unassembled WGS sequence"/>
</dbReference>
<gene>
    <name evidence="1" type="ORF">RMSM_03696</name>
</gene>
<sequence length="40" mass="4388">MREVVQLFYLPNGEVRDGGSRIWVGLAVLELDRASSVSPA</sequence>
<name>M5RVF9_9BACT</name>